<reference evidence="9 10" key="1">
    <citation type="submission" date="2018-04" db="EMBL/GenBank/DDBJ databases">
        <authorList>
            <person name="Vogel A."/>
        </authorList>
    </citation>
    <scope>NUCLEOTIDE SEQUENCE [LARGE SCALE GENOMIC DNA]</scope>
</reference>
<keyword evidence="5" id="KW-0333">Golgi apparatus</keyword>
<dbReference type="AlphaFoldDB" id="A0A484NAU2"/>
<dbReference type="PANTHER" id="PTHR11062:SF353">
    <property type="entry name" value="EXOSTOSIN GT47 DOMAIN-CONTAINING PROTEIN"/>
    <property type="match status" value="1"/>
</dbReference>
<name>A0A484NAU2_9ASTE</name>
<dbReference type="InterPro" id="IPR040911">
    <property type="entry name" value="Exostosin_GT47"/>
</dbReference>
<comment type="similarity">
    <text evidence="2">Belongs to the glycosyltransferase 47 family.</text>
</comment>
<evidence type="ECO:0000256" key="2">
    <source>
        <dbReference type="ARBA" id="ARBA00010271"/>
    </source>
</evidence>
<dbReference type="Proteomes" id="UP000595140">
    <property type="component" value="Unassembled WGS sequence"/>
</dbReference>
<keyword evidence="3" id="KW-0328">Glycosyltransferase</keyword>
<dbReference type="Pfam" id="PF03016">
    <property type="entry name" value="Exostosin_GT47"/>
    <property type="match status" value="1"/>
</dbReference>
<proteinExistence type="inferred from homology"/>
<feature type="region of interest" description="Disordered" evidence="6">
    <location>
        <begin position="85"/>
        <end position="105"/>
    </location>
</feature>
<organism evidence="9 10">
    <name type="scientific">Cuscuta campestris</name>
    <dbReference type="NCBI Taxonomy" id="132261"/>
    <lineage>
        <taxon>Eukaryota</taxon>
        <taxon>Viridiplantae</taxon>
        <taxon>Streptophyta</taxon>
        <taxon>Embryophyta</taxon>
        <taxon>Tracheophyta</taxon>
        <taxon>Spermatophyta</taxon>
        <taxon>Magnoliopsida</taxon>
        <taxon>eudicotyledons</taxon>
        <taxon>Gunneridae</taxon>
        <taxon>Pentapetalae</taxon>
        <taxon>asterids</taxon>
        <taxon>lamiids</taxon>
        <taxon>Solanales</taxon>
        <taxon>Convolvulaceae</taxon>
        <taxon>Cuscuteae</taxon>
        <taxon>Cuscuta</taxon>
        <taxon>Cuscuta subgen. Grammica</taxon>
        <taxon>Cuscuta sect. Cleistogrammica</taxon>
    </lineage>
</organism>
<evidence type="ECO:0000259" key="8">
    <source>
        <dbReference type="Pfam" id="PF03016"/>
    </source>
</evidence>
<keyword evidence="7" id="KW-0472">Membrane</keyword>
<comment type="subcellular location">
    <subcellularLocation>
        <location evidence="1">Golgi apparatus membrane</location>
        <topology evidence="1">Single-pass type II membrane protein</topology>
    </subcellularLocation>
</comment>
<evidence type="ECO:0000256" key="3">
    <source>
        <dbReference type="ARBA" id="ARBA00022676"/>
    </source>
</evidence>
<evidence type="ECO:0000313" key="9">
    <source>
        <dbReference type="EMBL" id="VFQ97687.1"/>
    </source>
</evidence>
<gene>
    <name evidence="9" type="ORF">CCAM_LOCUS39463</name>
</gene>
<keyword evidence="4" id="KW-0735">Signal-anchor</keyword>
<keyword evidence="7" id="KW-1133">Transmembrane helix</keyword>
<keyword evidence="3" id="KW-0808">Transferase</keyword>
<feature type="transmembrane region" description="Helical" evidence="7">
    <location>
        <begin position="20"/>
        <end position="37"/>
    </location>
</feature>
<evidence type="ECO:0000313" key="10">
    <source>
        <dbReference type="Proteomes" id="UP000595140"/>
    </source>
</evidence>
<evidence type="ECO:0000256" key="6">
    <source>
        <dbReference type="SAM" id="MobiDB-lite"/>
    </source>
</evidence>
<dbReference type="GO" id="GO:0016757">
    <property type="term" value="F:glycosyltransferase activity"/>
    <property type="evidence" value="ECO:0007669"/>
    <property type="project" value="UniProtKB-KW"/>
</dbReference>
<dbReference type="Gene3D" id="3.40.50.2000">
    <property type="entry name" value="Glycogen Phosphorylase B"/>
    <property type="match status" value="1"/>
</dbReference>
<sequence length="579" mass="67342">MMKFGCNLSVFKPEKRRHLWLISGLFALVIMVHYLKFPNETIKGNFFSLEKFGWWDSNRGNETYQMANASFSAKKEATDLKNGLALENGSNAEPNRQKKTPFGPTNSTVQISIPPEMAMVSPSPLSQSVRDGTNATLVDISPSPEEVIVIKKMTSDRNISCENPMVKKMAMTQKEMGVVPFLEMKNMLFHNQSSYLLIKPLWPSIVDQELLNAKSQIENAEKIQDDDDDDLHAPLYWNVSKFKRSYELMEKTLKVYIYREGERPVFHKPDLRGIYASEGWFMKQLTTNTKYVTDDPRKAHLFYLPFGSHNLQRSLYVPDSHSFANLIEYLNAYLQLIRGRYPFWNRTCGADHFLVACHDWAAEETRWHMANCIRSLCNADLREGFQFGKDISLPETYMHFAQDPLKNLGGNPPSKRSFLAFFAGKMHGDLRPTLLKHWENKDPDMKIFGRMNRKDYAKHMKNSRYCICARGYEVNSPRVVEALSYECVPVIVSDNFVAPFLETLNWESFAVFVPEKEIPELKRLLESIPEKRYREMHERVGHVQRHFLWHNPTPQKYDVFHMILHSIWYTRVFRTTAAS</sequence>
<dbReference type="EMBL" id="OOIL02006555">
    <property type="protein sequence ID" value="VFQ97687.1"/>
    <property type="molecule type" value="Genomic_DNA"/>
</dbReference>
<feature type="domain" description="Exostosin GT47" evidence="8">
    <location>
        <begin position="250"/>
        <end position="528"/>
    </location>
</feature>
<evidence type="ECO:0000256" key="7">
    <source>
        <dbReference type="SAM" id="Phobius"/>
    </source>
</evidence>
<dbReference type="PANTHER" id="PTHR11062">
    <property type="entry name" value="EXOSTOSIN HEPARAN SULFATE GLYCOSYLTRANSFERASE -RELATED"/>
    <property type="match status" value="1"/>
</dbReference>
<protein>
    <recommendedName>
        <fullName evidence="8">Exostosin GT47 domain-containing protein</fullName>
    </recommendedName>
</protein>
<keyword evidence="10" id="KW-1185">Reference proteome</keyword>
<dbReference type="OrthoDB" id="1924787at2759"/>
<evidence type="ECO:0000256" key="4">
    <source>
        <dbReference type="ARBA" id="ARBA00022968"/>
    </source>
</evidence>
<dbReference type="GO" id="GO:0000139">
    <property type="term" value="C:Golgi membrane"/>
    <property type="evidence" value="ECO:0007669"/>
    <property type="project" value="UniProtKB-SubCell"/>
</dbReference>
<keyword evidence="7" id="KW-0812">Transmembrane</keyword>
<accession>A0A484NAU2</accession>
<evidence type="ECO:0000256" key="5">
    <source>
        <dbReference type="ARBA" id="ARBA00023034"/>
    </source>
</evidence>
<dbReference type="InterPro" id="IPR004263">
    <property type="entry name" value="Exostosin"/>
</dbReference>
<evidence type="ECO:0000256" key="1">
    <source>
        <dbReference type="ARBA" id="ARBA00004323"/>
    </source>
</evidence>